<name>A0ABM0WU84_CAMSA</name>
<dbReference type="GeneID" id="104755539"/>
<reference evidence="2" key="1">
    <citation type="journal article" date="2014" name="Nat. Commun.">
        <title>The emerging biofuel crop Camelina sativa retains a highly undifferentiated hexaploid genome structure.</title>
        <authorList>
            <person name="Kagale S."/>
            <person name="Koh C."/>
            <person name="Nixon J."/>
            <person name="Bollina V."/>
            <person name="Clarke W.E."/>
            <person name="Tuteja R."/>
            <person name="Spillane C."/>
            <person name="Robinson S.J."/>
            <person name="Links M.G."/>
            <person name="Clarke C."/>
            <person name="Higgins E.E."/>
            <person name="Huebert T."/>
            <person name="Sharpe A.G."/>
            <person name="Parkin I.A."/>
        </authorList>
    </citation>
    <scope>NUCLEOTIDE SEQUENCE [LARGE SCALE GENOMIC DNA]</scope>
    <source>
        <strain evidence="2">cv. DH55</strain>
    </source>
</reference>
<dbReference type="PANTHER" id="PTHR36312:SF15">
    <property type="entry name" value="THIONIN-LIKE PROTEIN"/>
    <property type="match status" value="1"/>
</dbReference>
<feature type="chain" id="PRO_5045350199" evidence="1">
    <location>
        <begin position="28"/>
        <end position="131"/>
    </location>
</feature>
<dbReference type="RefSeq" id="XP_010476239.1">
    <property type="nucleotide sequence ID" value="XM_010477937.2"/>
</dbReference>
<dbReference type="InterPro" id="IPR038975">
    <property type="entry name" value="THNL"/>
</dbReference>
<proteinExistence type="predicted"/>
<dbReference type="PANTHER" id="PTHR36312">
    <property type="entry name" value="THIONIN-LIKE PROTEIN 1"/>
    <property type="match status" value="1"/>
</dbReference>
<evidence type="ECO:0000313" key="3">
    <source>
        <dbReference type="RefSeq" id="XP_010476239.1"/>
    </source>
</evidence>
<keyword evidence="1" id="KW-0732">Signal</keyword>
<dbReference type="Proteomes" id="UP000694864">
    <property type="component" value="Chromosome 17"/>
</dbReference>
<evidence type="ECO:0000256" key="1">
    <source>
        <dbReference type="SAM" id="SignalP"/>
    </source>
</evidence>
<gene>
    <name evidence="3" type="primary">LOC104755539</name>
</gene>
<feature type="signal peptide" evidence="1">
    <location>
        <begin position="1"/>
        <end position="27"/>
    </location>
</feature>
<accession>A0ABM0WU84</accession>
<evidence type="ECO:0000313" key="2">
    <source>
        <dbReference type="Proteomes" id="UP000694864"/>
    </source>
</evidence>
<organism evidence="2 3">
    <name type="scientific">Camelina sativa</name>
    <name type="common">False flax</name>
    <name type="synonym">Myagrum sativum</name>
    <dbReference type="NCBI Taxonomy" id="90675"/>
    <lineage>
        <taxon>Eukaryota</taxon>
        <taxon>Viridiplantae</taxon>
        <taxon>Streptophyta</taxon>
        <taxon>Embryophyta</taxon>
        <taxon>Tracheophyta</taxon>
        <taxon>Spermatophyta</taxon>
        <taxon>Magnoliopsida</taxon>
        <taxon>eudicotyledons</taxon>
        <taxon>Gunneridae</taxon>
        <taxon>Pentapetalae</taxon>
        <taxon>rosids</taxon>
        <taxon>malvids</taxon>
        <taxon>Brassicales</taxon>
        <taxon>Brassicaceae</taxon>
        <taxon>Camelineae</taxon>
        <taxon>Camelina</taxon>
    </lineage>
</organism>
<keyword evidence="2" id="KW-1185">Reference proteome</keyword>
<protein>
    <submittedName>
        <fullName evidence="3">Thionin-like protein 2</fullName>
    </submittedName>
</protein>
<sequence length="131" mass="14259">MESQSMVMFVTMMIVMVMGNLLIEAEAEAPPPPSPFKTCYRGCVVGCLYQKTFPSFLGCPLTCVGTCIFPQMPSPPSQMVSTNEIDHTDYYCKLGCAAHHCVSLSSIQNPNVEKVADCVDSCSDKCSTKNL</sequence>
<reference evidence="3" key="2">
    <citation type="submission" date="2025-08" db="UniProtKB">
        <authorList>
            <consortium name="RefSeq"/>
        </authorList>
    </citation>
    <scope>IDENTIFICATION</scope>
    <source>
        <tissue evidence="3">Leaf</tissue>
    </source>
</reference>